<dbReference type="EMBL" id="RQTK01000128">
    <property type="protein sequence ID" value="RUS86773.1"/>
    <property type="molecule type" value="Genomic_DNA"/>
</dbReference>
<evidence type="ECO:0008006" key="3">
    <source>
        <dbReference type="Google" id="ProtNLM"/>
    </source>
</evidence>
<organism evidence="1 2">
    <name type="scientific">Elysia chlorotica</name>
    <name type="common">Eastern emerald elysia</name>
    <name type="synonym">Sea slug</name>
    <dbReference type="NCBI Taxonomy" id="188477"/>
    <lineage>
        <taxon>Eukaryota</taxon>
        <taxon>Metazoa</taxon>
        <taxon>Spiralia</taxon>
        <taxon>Lophotrochozoa</taxon>
        <taxon>Mollusca</taxon>
        <taxon>Gastropoda</taxon>
        <taxon>Heterobranchia</taxon>
        <taxon>Euthyneura</taxon>
        <taxon>Panpulmonata</taxon>
        <taxon>Sacoglossa</taxon>
        <taxon>Placobranchoidea</taxon>
        <taxon>Plakobranchidae</taxon>
        <taxon>Elysia</taxon>
    </lineage>
</organism>
<dbReference type="AlphaFoldDB" id="A0A433TYX4"/>
<sequence length="295" mass="33643">MAEYKVYVTRNIPTPGLDLLAQHFEITSYECDDAIPHTTLVEALKEKPYDALYCMLTDTIDAEVLDAAVTLSLYTNQRKLCKRGKKGGVRVYYRRKALKPPLPAIMTGIAGLDELSTNTRFLSEYREAGLICITETWFTENCPDSGINIDGFSVYRSDRTAESGKTRGGGVCAYINNKWCNNNNTHVTERTCTQDMEVLSLSLRPYYLPREFPKVNLNVVYAPPQANAKRAEDYLSNLIHEQQNKSPDSAILITGDFNHSTLESSLPTFLPIREMLHKKREDFRFVLWQRSRRLP</sequence>
<evidence type="ECO:0000313" key="1">
    <source>
        <dbReference type="EMBL" id="RUS86773.1"/>
    </source>
</evidence>
<keyword evidence="2" id="KW-1185">Reference proteome</keyword>
<protein>
    <recommendedName>
        <fullName evidence="3">Endonuclease/exonuclease/phosphatase domain-containing protein</fullName>
    </recommendedName>
</protein>
<gene>
    <name evidence="1" type="ORF">EGW08_005433</name>
</gene>
<dbReference type="InterPro" id="IPR036691">
    <property type="entry name" value="Endo/exonu/phosph_ase_sf"/>
</dbReference>
<dbReference type="Proteomes" id="UP000271974">
    <property type="component" value="Unassembled WGS sequence"/>
</dbReference>
<dbReference type="SUPFAM" id="SSF56219">
    <property type="entry name" value="DNase I-like"/>
    <property type="match status" value="1"/>
</dbReference>
<proteinExistence type="predicted"/>
<dbReference type="PANTHER" id="PTHR47510">
    <property type="entry name" value="REVERSE TRANSCRIPTASE DOMAIN-CONTAINING PROTEIN"/>
    <property type="match status" value="1"/>
</dbReference>
<reference evidence="1 2" key="1">
    <citation type="submission" date="2019-01" db="EMBL/GenBank/DDBJ databases">
        <title>A draft genome assembly of the solar-powered sea slug Elysia chlorotica.</title>
        <authorList>
            <person name="Cai H."/>
            <person name="Li Q."/>
            <person name="Fang X."/>
            <person name="Li J."/>
            <person name="Curtis N.E."/>
            <person name="Altenburger A."/>
            <person name="Shibata T."/>
            <person name="Feng M."/>
            <person name="Maeda T."/>
            <person name="Schwartz J.A."/>
            <person name="Shigenobu S."/>
            <person name="Lundholm N."/>
            <person name="Nishiyama T."/>
            <person name="Yang H."/>
            <person name="Hasebe M."/>
            <person name="Li S."/>
            <person name="Pierce S.K."/>
            <person name="Wang J."/>
        </authorList>
    </citation>
    <scope>NUCLEOTIDE SEQUENCE [LARGE SCALE GENOMIC DNA]</scope>
    <source>
        <strain evidence="1">EC2010</strain>
        <tissue evidence="1">Whole organism of an adult</tissue>
    </source>
</reference>
<dbReference type="STRING" id="188477.A0A433TYX4"/>
<evidence type="ECO:0000313" key="2">
    <source>
        <dbReference type="Proteomes" id="UP000271974"/>
    </source>
</evidence>
<dbReference type="SUPFAM" id="SSF52283">
    <property type="entry name" value="Formate/glycerate dehydrogenase catalytic domain-like"/>
    <property type="match status" value="1"/>
</dbReference>
<dbReference type="PANTHER" id="PTHR47510:SF3">
    <property type="entry name" value="ENDO_EXONUCLEASE_PHOSPHATASE DOMAIN-CONTAINING PROTEIN"/>
    <property type="match status" value="1"/>
</dbReference>
<dbReference type="Gene3D" id="3.60.10.10">
    <property type="entry name" value="Endonuclease/exonuclease/phosphatase"/>
    <property type="match status" value="1"/>
</dbReference>
<accession>A0A433TYX4</accession>
<comment type="caution">
    <text evidence="1">The sequence shown here is derived from an EMBL/GenBank/DDBJ whole genome shotgun (WGS) entry which is preliminary data.</text>
</comment>
<dbReference type="Gene3D" id="3.40.50.720">
    <property type="entry name" value="NAD(P)-binding Rossmann-like Domain"/>
    <property type="match status" value="1"/>
</dbReference>
<name>A0A433TYX4_ELYCH</name>
<dbReference type="OrthoDB" id="6154363at2759"/>